<comment type="cofactor">
    <cofactor evidence="1">
        <name>Zn(2+)</name>
        <dbReference type="ChEBI" id="CHEBI:29105"/>
    </cofactor>
</comment>
<dbReference type="GO" id="GO:0008270">
    <property type="term" value="F:zinc ion binding"/>
    <property type="evidence" value="ECO:0007669"/>
    <property type="project" value="InterPro"/>
</dbReference>
<dbReference type="PROSITE" id="PS52035">
    <property type="entry name" value="PEPTIDASE_M14"/>
    <property type="match status" value="1"/>
</dbReference>
<gene>
    <name evidence="5" type="ORF">EB796_008117</name>
</gene>
<dbReference type="Gene3D" id="3.40.630.10">
    <property type="entry name" value="Zn peptidases"/>
    <property type="match status" value="2"/>
</dbReference>
<comment type="caution">
    <text evidence="5">The sequence shown here is derived from an EMBL/GenBank/DDBJ whole genome shotgun (WGS) entry which is preliminary data.</text>
</comment>
<dbReference type="OrthoDB" id="3626597at2759"/>
<dbReference type="Proteomes" id="UP000593567">
    <property type="component" value="Unassembled WGS sequence"/>
</dbReference>
<evidence type="ECO:0000313" key="6">
    <source>
        <dbReference type="Proteomes" id="UP000593567"/>
    </source>
</evidence>
<dbReference type="GO" id="GO:0005615">
    <property type="term" value="C:extracellular space"/>
    <property type="evidence" value="ECO:0007669"/>
    <property type="project" value="TreeGrafter"/>
</dbReference>
<feature type="active site" description="Proton donor/acceptor" evidence="3">
    <location>
        <position position="89"/>
    </location>
</feature>
<sequence length="125" mass="13946">MLTRYYDVGEVKELMDRFDWYFLPIANPDGYEYSHTNLRVANIGTEGLEATHGKVFQVGTPPDLFYASSGGAYDWAKAEAGIKYSYTYELRPDGNSWNGFVVSESEIEPSGEEIWASLAAVAAEL</sequence>
<name>A0A7J7K7H3_BUGNE</name>
<evidence type="ECO:0000256" key="3">
    <source>
        <dbReference type="PROSITE-ProRule" id="PRU01379"/>
    </source>
</evidence>
<feature type="domain" description="Peptidase M14" evidence="4">
    <location>
        <begin position="1"/>
        <end position="125"/>
    </location>
</feature>
<dbReference type="SUPFAM" id="SSF53187">
    <property type="entry name" value="Zn-dependent exopeptidases"/>
    <property type="match status" value="1"/>
</dbReference>
<dbReference type="Pfam" id="PF00246">
    <property type="entry name" value="Peptidase_M14"/>
    <property type="match status" value="1"/>
</dbReference>
<dbReference type="PANTHER" id="PTHR11705">
    <property type="entry name" value="PROTEASE FAMILY M14 CARBOXYPEPTIDASE A,B"/>
    <property type="match status" value="1"/>
</dbReference>
<dbReference type="PANTHER" id="PTHR11705:SF91">
    <property type="entry name" value="FI01817P-RELATED"/>
    <property type="match status" value="1"/>
</dbReference>
<dbReference type="AlphaFoldDB" id="A0A7J7K7H3"/>
<reference evidence="5" key="1">
    <citation type="submission" date="2020-06" db="EMBL/GenBank/DDBJ databases">
        <title>Draft genome of Bugula neritina, a colonial animal packing powerful symbionts and potential medicines.</title>
        <authorList>
            <person name="Rayko M."/>
        </authorList>
    </citation>
    <scope>NUCLEOTIDE SEQUENCE [LARGE SCALE GENOMIC DNA]</scope>
    <source>
        <strain evidence="5">Kwan_BN1</strain>
    </source>
</reference>
<keyword evidence="6" id="KW-1185">Reference proteome</keyword>
<accession>A0A7J7K7H3</accession>
<proteinExistence type="inferred from homology"/>
<dbReference type="EMBL" id="VXIV02001291">
    <property type="protein sequence ID" value="KAF6033578.1"/>
    <property type="molecule type" value="Genomic_DNA"/>
</dbReference>
<protein>
    <recommendedName>
        <fullName evidence="4">Peptidase M14 domain-containing protein</fullName>
    </recommendedName>
</protein>
<dbReference type="GO" id="GO:0006508">
    <property type="term" value="P:proteolysis"/>
    <property type="evidence" value="ECO:0007669"/>
    <property type="project" value="InterPro"/>
</dbReference>
<dbReference type="InterPro" id="IPR000834">
    <property type="entry name" value="Peptidase_M14"/>
</dbReference>
<dbReference type="GO" id="GO:0004181">
    <property type="term" value="F:metallocarboxypeptidase activity"/>
    <property type="evidence" value="ECO:0007669"/>
    <property type="project" value="InterPro"/>
</dbReference>
<evidence type="ECO:0000256" key="1">
    <source>
        <dbReference type="ARBA" id="ARBA00001947"/>
    </source>
</evidence>
<evidence type="ECO:0000313" key="5">
    <source>
        <dbReference type="EMBL" id="KAF6033578.1"/>
    </source>
</evidence>
<evidence type="ECO:0000259" key="4">
    <source>
        <dbReference type="PROSITE" id="PS52035"/>
    </source>
</evidence>
<evidence type="ECO:0000256" key="2">
    <source>
        <dbReference type="ARBA" id="ARBA00005988"/>
    </source>
</evidence>
<comment type="similarity">
    <text evidence="2 3">Belongs to the peptidase M14 family.</text>
</comment>
<organism evidence="5 6">
    <name type="scientific">Bugula neritina</name>
    <name type="common">Brown bryozoan</name>
    <name type="synonym">Sertularia neritina</name>
    <dbReference type="NCBI Taxonomy" id="10212"/>
    <lineage>
        <taxon>Eukaryota</taxon>
        <taxon>Metazoa</taxon>
        <taxon>Spiralia</taxon>
        <taxon>Lophotrochozoa</taxon>
        <taxon>Bryozoa</taxon>
        <taxon>Gymnolaemata</taxon>
        <taxon>Cheilostomatida</taxon>
        <taxon>Flustrina</taxon>
        <taxon>Buguloidea</taxon>
        <taxon>Bugulidae</taxon>
        <taxon>Bugula</taxon>
    </lineage>
</organism>